<reference evidence="5 6" key="1">
    <citation type="submission" date="2020-07" db="EMBL/GenBank/DDBJ databases">
        <title>Pusillimonas sp. nov., isolated from poultry manure in Taiwan.</title>
        <authorList>
            <person name="Lin S.-Y."/>
            <person name="Tang Y.-S."/>
            <person name="Young C.-C."/>
        </authorList>
    </citation>
    <scope>NUCLEOTIDE SEQUENCE [LARGE SCALE GENOMIC DNA]</scope>
    <source>
        <strain evidence="5 6">CC-YST705</strain>
    </source>
</reference>
<proteinExistence type="inferred from homology"/>
<evidence type="ECO:0000313" key="5">
    <source>
        <dbReference type="EMBL" id="MCB5364215.1"/>
    </source>
</evidence>
<evidence type="ECO:0000256" key="1">
    <source>
        <dbReference type="ARBA" id="ARBA00007734"/>
    </source>
</evidence>
<dbReference type="Pfam" id="PF14718">
    <property type="entry name" value="SLT_L"/>
    <property type="match status" value="1"/>
</dbReference>
<dbReference type="SUPFAM" id="SSF53955">
    <property type="entry name" value="Lysozyme-like"/>
    <property type="match status" value="1"/>
</dbReference>
<evidence type="ECO:0000259" key="4">
    <source>
        <dbReference type="Pfam" id="PF14718"/>
    </source>
</evidence>
<keyword evidence="2" id="KW-0732">Signal</keyword>
<feature type="domain" description="Transglycosylase SLT" evidence="3">
    <location>
        <begin position="521"/>
        <end position="624"/>
    </location>
</feature>
<protein>
    <submittedName>
        <fullName evidence="5">Lytic transglycosylase domain-containing protein</fullName>
    </submittedName>
</protein>
<dbReference type="SUPFAM" id="SSF48435">
    <property type="entry name" value="Bacterial muramidases"/>
    <property type="match status" value="1"/>
</dbReference>
<dbReference type="InterPro" id="IPR008258">
    <property type="entry name" value="Transglycosylase_SLT_dom_1"/>
</dbReference>
<dbReference type="Pfam" id="PF01464">
    <property type="entry name" value="SLT"/>
    <property type="match status" value="1"/>
</dbReference>
<sequence length="687" mass="75900">MAATLFSILSGMVDQRAGLSKMFGFQGQRYQKNGNLSYGWRYKVAGLVILAGLSGGVAAQAPLAASSEAVASAHEAMQKKQWEALRKLVPQAAAEPLVGAYPQFWLVRQQLRAGTTPVPQAQLQSYLDQWRDDAFLVDRLKGEWILASVRAGDYAQALQLAPVQYTNAPINCALLMARHMTGEKVSGEEAMSTFSPGGMCWSMLDEFLAKGVVGWSALQWELRAMLEANRTGDAQRMAALMFDAREMRDYAALMKAPEKWLAGQQPPKTLAQRELVAIALARTARGGQREASAEAFQKRWASHLPEADRQWVWAQMGLVAVLNGDNLAAQLYRRSGPDAKTDYNHAWEVRAELREPKIDWKRVEAAILKMSPRQQQETAWLYWRARALSALGKQEEARQLYVATSATDDFYGLLAREELGMALSLPPVPAPVSPAELAEAQANKGLQRAIRLFDLGARNEAVPVWAFTLRGMDDRQLRAAAELARQEHIYDRVINTSLLARNENDVSQRFVAPFEGRVSVKAKEVGLEPAWVYGLIRQESRFIMDARSRVGASGLMQLMPATAKWVARKIGMNDFTPSSVNDFDTNTILGTSYLSMVLNDLGGSQVLATAGYNAGPGRPVQWRARLAGPVEGAIFAETIPFTETRLYVKNVLANTVFYALKFTGEPQSLKARLGTIAPRPTRQVALP</sequence>
<dbReference type="InterPro" id="IPR023346">
    <property type="entry name" value="Lysozyme-like_dom_sf"/>
</dbReference>
<name>A0ABS8CDV2_9BURK</name>
<organism evidence="5 6">
    <name type="scientific">Mesopusillimonas faecipullorum</name>
    <dbReference type="NCBI Taxonomy" id="2755040"/>
    <lineage>
        <taxon>Bacteria</taxon>
        <taxon>Pseudomonadati</taxon>
        <taxon>Pseudomonadota</taxon>
        <taxon>Betaproteobacteria</taxon>
        <taxon>Burkholderiales</taxon>
        <taxon>Alcaligenaceae</taxon>
        <taxon>Mesopusillimonas</taxon>
    </lineage>
</organism>
<dbReference type="PANTHER" id="PTHR37423:SF5">
    <property type="entry name" value="SOLUBLE LYTIC MUREIN TRANSGLYCOSYLASE"/>
    <property type="match status" value="1"/>
</dbReference>
<comment type="similarity">
    <text evidence="1">Belongs to the transglycosylase Slt family.</text>
</comment>
<dbReference type="InterPro" id="IPR037061">
    <property type="entry name" value="Lytic_TGlycoase_superhlx_L_sf"/>
</dbReference>
<dbReference type="PANTHER" id="PTHR37423">
    <property type="entry name" value="SOLUBLE LYTIC MUREIN TRANSGLYCOSYLASE-RELATED"/>
    <property type="match status" value="1"/>
</dbReference>
<evidence type="ECO:0000313" key="6">
    <source>
        <dbReference type="Proteomes" id="UP000776983"/>
    </source>
</evidence>
<keyword evidence="6" id="KW-1185">Reference proteome</keyword>
<evidence type="ECO:0000259" key="3">
    <source>
        <dbReference type="Pfam" id="PF01464"/>
    </source>
</evidence>
<accession>A0ABS8CDV2</accession>
<dbReference type="InterPro" id="IPR008939">
    <property type="entry name" value="Lytic_TGlycosylase_superhlx_U"/>
</dbReference>
<dbReference type="EMBL" id="JACDXW010000005">
    <property type="protein sequence ID" value="MCB5364215.1"/>
    <property type="molecule type" value="Genomic_DNA"/>
</dbReference>
<feature type="domain" description="Lytic transglycosylase superhelical linker" evidence="4">
    <location>
        <begin position="441"/>
        <end position="498"/>
    </location>
</feature>
<dbReference type="Gene3D" id="1.10.1240.20">
    <property type="entry name" value="Lytic transglycosylase, superhelical linker domain"/>
    <property type="match status" value="1"/>
</dbReference>
<dbReference type="Gene3D" id="1.25.20.10">
    <property type="entry name" value="Bacterial muramidases"/>
    <property type="match status" value="1"/>
</dbReference>
<gene>
    <name evidence="5" type="ORF">H0484_10700</name>
</gene>
<dbReference type="CDD" id="cd13401">
    <property type="entry name" value="Slt70-like"/>
    <property type="match status" value="1"/>
</dbReference>
<evidence type="ECO:0000256" key="2">
    <source>
        <dbReference type="ARBA" id="ARBA00022729"/>
    </source>
</evidence>
<dbReference type="Proteomes" id="UP000776983">
    <property type="component" value="Unassembled WGS sequence"/>
</dbReference>
<comment type="caution">
    <text evidence="5">The sequence shown here is derived from an EMBL/GenBank/DDBJ whole genome shotgun (WGS) entry which is preliminary data.</text>
</comment>
<dbReference type="InterPro" id="IPR012289">
    <property type="entry name" value="Lytic_TGlycosylase_superhlx_L"/>
</dbReference>
<dbReference type="Gene3D" id="1.10.530.10">
    <property type="match status" value="1"/>
</dbReference>